<reference evidence="2 3" key="2">
    <citation type="submission" date="2021-08" db="EMBL/GenBank/DDBJ databases">
        <title>Rheinheimera aquimaris sp. nov., isolated from seawater of the East Sea in Korea.</title>
        <authorList>
            <person name="Kim K.H."/>
            <person name="Wenting R."/>
            <person name="Kim K.R."/>
            <person name="Jeon C.O."/>
        </authorList>
    </citation>
    <scope>NUCLEOTIDE SEQUENCE [LARGE SCALE GENOMIC DNA]</scope>
    <source>
        <strain evidence="2 3">MA-13</strain>
    </source>
</reference>
<accession>A0ABS7XEF3</accession>
<dbReference type="EMBL" id="JAERPS020000006">
    <property type="protein sequence ID" value="MBZ9613137.1"/>
    <property type="molecule type" value="Genomic_DNA"/>
</dbReference>
<proteinExistence type="predicted"/>
<keyword evidence="3" id="KW-1185">Reference proteome</keyword>
<name>A0ABS7XEF3_9GAMM</name>
<protein>
    <submittedName>
        <fullName evidence="2">PepSY domain-containing protein</fullName>
    </submittedName>
</protein>
<keyword evidence="1" id="KW-0812">Transmembrane</keyword>
<gene>
    <name evidence="2" type="ORF">I4W93_016225</name>
</gene>
<feature type="transmembrane region" description="Helical" evidence="1">
    <location>
        <begin position="205"/>
        <end position="229"/>
    </location>
</feature>
<sequence length="240" mass="27670">MMAITQIRKTSRKYHKWLMTLLALQFVVWSVTGTYMVFFDIHYIHGDTLVNNRQDKIDPQQLTYPLHNVLQRYPKAKDISLGLYLEQVVYRFSLGPDNIMLDARTGQRIAALSRQQAAVAAKFYYAGNGEVASIELLTEHAPFELNPKALPAWRVNFTDLGDPAIYVSAETGLLVAKRHNFWRLFDWMFRFHVMDHNDGKDIDNLLLFLCSVLGLISTMFGLVLLYFSLSRPKRALRAKP</sequence>
<keyword evidence="1" id="KW-0472">Membrane</keyword>
<evidence type="ECO:0000256" key="1">
    <source>
        <dbReference type="SAM" id="Phobius"/>
    </source>
</evidence>
<dbReference type="RefSeq" id="WP_205311843.1">
    <property type="nucleotide sequence ID" value="NZ_JAERPS020000006.1"/>
</dbReference>
<keyword evidence="1" id="KW-1133">Transmembrane helix</keyword>
<organism evidence="2 3">
    <name type="scientific">Rheinheimera maricola</name>
    <dbReference type="NCBI Taxonomy" id="2793282"/>
    <lineage>
        <taxon>Bacteria</taxon>
        <taxon>Pseudomonadati</taxon>
        <taxon>Pseudomonadota</taxon>
        <taxon>Gammaproteobacteria</taxon>
        <taxon>Chromatiales</taxon>
        <taxon>Chromatiaceae</taxon>
        <taxon>Rheinheimera</taxon>
    </lineage>
</organism>
<comment type="caution">
    <text evidence="2">The sequence shown here is derived from an EMBL/GenBank/DDBJ whole genome shotgun (WGS) entry which is preliminary data.</text>
</comment>
<evidence type="ECO:0000313" key="3">
    <source>
        <dbReference type="Proteomes" id="UP000663814"/>
    </source>
</evidence>
<reference evidence="2 3" key="1">
    <citation type="submission" date="2020-12" db="EMBL/GenBank/DDBJ databases">
        <authorList>
            <person name="Ruan W."/>
            <person name="Khan S.A."/>
            <person name="Jeon C.O."/>
        </authorList>
    </citation>
    <scope>NUCLEOTIDE SEQUENCE [LARGE SCALE GENOMIC DNA]</scope>
    <source>
        <strain evidence="2 3">MA-13</strain>
    </source>
</reference>
<evidence type="ECO:0000313" key="2">
    <source>
        <dbReference type="EMBL" id="MBZ9613137.1"/>
    </source>
</evidence>
<dbReference type="Proteomes" id="UP000663814">
    <property type="component" value="Unassembled WGS sequence"/>
</dbReference>